<keyword evidence="2" id="KW-1185">Reference proteome</keyword>
<evidence type="ECO:0000313" key="2">
    <source>
        <dbReference type="Proteomes" id="UP000009342"/>
    </source>
</evidence>
<dbReference type="SUPFAM" id="SSF48498">
    <property type="entry name" value="Tetracyclin repressor-like, C-terminal domain"/>
    <property type="match status" value="1"/>
</dbReference>
<proteinExistence type="predicted"/>
<dbReference type="InterPro" id="IPR036271">
    <property type="entry name" value="Tet_transcr_reg_TetR-rel_C_sf"/>
</dbReference>
<sequence>MTVRRVAQEAQTAAGQIHRLFASSSELKAEAFLLSVKQALALVLESGKQENASWSEMLRWCLVAETSNEGRQYKRLWKEAEVMSHQDEIMLASVQAATVEWHKTIESIIVNGVESAEFTCKDNIKDVSWRLLVFSCGMDGIYDLQLQEFSENNYLRYMDDFIKTNLSMTD</sequence>
<reference evidence="2" key="1">
    <citation type="journal article" date="2012" name="PLoS ONE">
        <title>Comparative analysis of genome sequences covering the seven cronobacter species.</title>
        <authorList>
            <person name="Joseph S."/>
            <person name="Desai P."/>
            <person name="Ji Y."/>
            <person name="Cummings C.A."/>
            <person name="Shih R."/>
            <person name="Degoricija L."/>
            <person name="Rico A."/>
            <person name="Brzoska P."/>
            <person name="Hamby S.E."/>
            <person name="Masood N."/>
            <person name="Hariri S."/>
            <person name="Sonbol H."/>
            <person name="Chuzhanova N."/>
            <person name="McClelland M."/>
            <person name="Furtado M.R."/>
            <person name="Forsythe S.J."/>
        </authorList>
    </citation>
    <scope>NUCLEOTIDE SEQUENCE [LARGE SCALE GENOMIC DNA]</scope>
    <source>
        <strain evidence="2">1210</strain>
    </source>
</reference>
<comment type="caution">
    <text evidence="1">The sequence shown here is derived from an EMBL/GenBank/DDBJ whole genome shotgun (WGS) entry which is preliminary data.</text>
</comment>
<name>A0ABP1WC03_9ENTR</name>
<dbReference type="Gene3D" id="1.10.357.10">
    <property type="entry name" value="Tetracycline Repressor, domain 2"/>
    <property type="match status" value="1"/>
</dbReference>
<organism evidence="1 2">
    <name type="scientific">Cronobacter dublinensis 1210</name>
    <dbReference type="NCBI Taxonomy" id="1208656"/>
    <lineage>
        <taxon>Bacteria</taxon>
        <taxon>Pseudomonadati</taxon>
        <taxon>Pseudomonadota</taxon>
        <taxon>Gammaproteobacteria</taxon>
        <taxon>Enterobacterales</taxon>
        <taxon>Enterobacteriaceae</taxon>
        <taxon>Cronobacter</taxon>
    </lineage>
</organism>
<dbReference type="Proteomes" id="UP000009342">
    <property type="component" value="Unassembled WGS sequence"/>
</dbReference>
<accession>A0ABP1WC03</accession>
<gene>
    <name evidence="1" type="ORF">BN134_3394</name>
</gene>
<dbReference type="NCBIfam" id="NF011572">
    <property type="entry name" value="PRK14996.1"/>
    <property type="match status" value="1"/>
</dbReference>
<dbReference type="EMBL" id="CAKZ01000157">
    <property type="protein sequence ID" value="CCJ82627.1"/>
    <property type="molecule type" value="Genomic_DNA"/>
</dbReference>
<evidence type="ECO:0000313" key="1">
    <source>
        <dbReference type="EMBL" id="CCJ82627.1"/>
    </source>
</evidence>
<protein>
    <submittedName>
        <fullName evidence="1">Transcriptional regulator, TetR family</fullName>
    </submittedName>
</protein>